<keyword evidence="6" id="KW-0378">Hydrolase</keyword>
<keyword evidence="4 5" id="KW-0238">DNA-binding</keyword>
<keyword evidence="10" id="KW-1185">Reference proteome</keyword>
<dbReference type="GO" id="GO:0016787">
    <property type="term" value="F:hydrolase activity"/>
    <property type="evidence" value="ECO:0007669"/>
    <property type="project" value="UniProtKB-KW"/>
</dbReference>
<evidence type="ECO:0000259" key="8">
    <source>
        <dbReference type="PROSITE" id="PS50950"/>
    </source>
</evidence>
<dbReference type="CDD" id="cd18809">
    <property type="entry name" value="SF1_C_RecD"/>
    <property type="match status" value="1"/>
</dbReference>
<dbReference type="Proteomes" id="UP001219518">
    <property type="component" value="Unassembled WGS sequence"/>
</dbReference>
<dbReference type="GO" id="GO:0006281">
    <property type="term" value="P:DNA repair"/>
    <property type="evidence" value="ECO:0007669"/>
    <property type="project" value="UniProtKB-KW"/>
</dbReference>
<dbReference type="Pfam" id="PF14214">
    <property type="entry name" value="Helitron_like_N"/>
    <property type="match status" value="1"/>
</dbReference>
<dbReference type="InterPro" id="IPR006612">
    <property type="entry name" value="THAP_Znf"/>
</dbReference>
<feature type="domain" description="THAP-type" evidence="8">
    <location>
        <begin position="203"/>
        <end position="298"/>
    </location>
</feature>
<dbReference type="EC" id="5.6.2.3" evidence="6"/>
<comment type="similarity">
    <text evidence="6">Belongs to the helicase family.</text>
</comment>
<dbReference type="PANTHER" id="PTHR47642:SF5">
    <property type="entry name" value="ATP-DEPENDENT DNA HELICASE"/>
    <property type="match status" value="1"/>
</dbReference>
<dbReference type="InterPro" id="IPR025476">
    <property type="entry name" value="Helitron_helicase-like"/>
</dbReference>
<proteinExistence type="inferred from homology"/>
<keyword evidence="6" id="KW-0234">DNA repair</keyword>
<keyword evidence="6" id="KW-0233">DNA recombination</keyword>
<evidence type="ECO:0000256" key="4">
    <source>
        <dbReference type="ARBA" id="ARBA00023125"/>
    </source>
</evidence>
<name>A0AAE1GW89_9NEOP</name>
<evidence type="ECO:0000256" key="6">
    <source>
        <dbReference type="RuleBase" id="RU363044"/>
    </source>
</evidence>
<dbReference type="GO" id="GO:0005524">
    <property type="term" value="F:ATP binding"/>
    <property type="evidence" value="ECO:0007669"/>
    <property type="project" value="UniProtKB-KW"/>
</dbReference>
<dbReference type="SUPFAM" id="SSF52540">
    <property type="entry name" value="P-loop containing nucleoside triphosphate hydrolases"/>
    <property type="match status" value="2"/>
</dbReference>
<keyword evidence="6" id="KW-0067">ATP-binding</keyword>
<evidence type="ECO:0000256" key="2">
    <source>
        <dbReference type="ARBA" id="ARBA00022771"/>
    </source>
</evidence>
<dbReference type="Pfam" id="PF05970">
    <property type="entry name" value="PIF1"/>
    <property type="match status" value="1"/>
</dbReference>
<evidence type="ECO:0000313" key="10">
    <source>
        <dbReference type="Proteomes" id="UP001219518"/>
    </source>
</evidence>
<dbReference type="SUPFAM" id="SSF57716">
    <property type="entry name" value="Glucocorticoid receptor-like (DNA-binding domain)"/>
    <property type="match status" value="1"/>
</dbReference>
<evidence type="ECO:0000256" key="1">
    <source>
        <dbReference type="ARBA" id="ARBA00022723"/>
    </source>
</evidence>
<dbReference type="Gene3D" id="3.40.50.300">
    <property type="entry name" value="P-loop containing nucleotide triphosphate hydrolases"/>
    <property type="match status" value="2"/>
</dbReference>
<dbReference type="GO" id="GO:0003677">
    <property type="term" value="F:DNA binding"/>
    <property type="evidence" value="ECO:0007669"/>
    <property type="project" value="UniProtKB-UniRule"/>
</dbReference>
<evidence type="ECO:0000256" key="3">
    <source>
        <dbReference type="ARBA" id="ARBA00022833"/>
    </source>
</evidence>
<dbReference type="GO" id="GO:0043139">
    <property type="term" value="F:5'-3' DNA helicase activity"/>
    <property type="evidence" value="ECO:0007669"/>
    <property type="project" value="UniProtKB-EC"/>
</dbReference>
<protein>
    <recommendedName>
        <fullName evidence="6">ATP-dependent DNA helicase</fullName>
        <ecNumber evidence="6">5.6.2.3</ecNumber>
    </recommendedName>
</protein>
<sequence>MENWSDFRRPWKDRKHGSHVETVTSTVVCGSACTSSSLSRSEEANDTLPSKADGNDNRKDVTYISSRQSEKNMKQGGTLSRGDCNSIHSDHSYFNPHQRDNEFGNFVRYGQSKTAHSLSSVANYKEGNEIVTCNAENNELRQDDSYIEDRCITKVNNTLVFNEHNYSQDTQNLNGVSSQNSGSENLQDIIAVTSTSAASTTKKIKRCCMKHCRNTNEHYSMFGFPKVLSMKYGQTFVDSSNLKRFKDWVIACGTSQLLLLDPTAVHNKFFVCSVHFTDSSFTNANKNRLKHNVIPTQSIYPILSDILLEEYDLNLKKWKDSSFEQEVFLTKESCALAFEEDMSSLTWSICNQCNEKIMVSSLKKNFNKCQHRAHCWKYSVFNNMDPGEVPEELKGLTFIEEQVIARVHPMITVFKIKGHQYAYRGNVISFSQDVQEIANQLPHKVKDLDSVICIRFQQSAENYHDFFIRQERVRRALHWLKTNNPLYKDIVISEENLHTLPENGCVYDDIPSISVQNQEQNENVTLNDEEVSEENVTDNVQQSGVPSKLTPHQDEAINKCLKWASMSHNPVKEKDTPGFMPSAFPTLYPHGTADINDARQEIKTADYFRHLMNYHDGRFAQHPTFRFFAYNVWQRWTALTSGSVFVRNNKDFQNMTVSQLKDLISENQHVMKQVMYQASNLKGSKAYWSVRSSELTDMVEQLGLPTIFLTLSCADGHWENLYKLLTDADVSLLSPAEKRKLVQDNPHIVDSFFDYRVKSLIKNVLETHYEVIDYWYRIEYQHRGSPHCHGIFWIKNAPDVSNIENESEEYLADVLNYFSNLIEAWNPIINPEQANTHPCRRNYSNVEDFEEDLAQLLHMVQRHVCSENFCQRVNRKTKKKECRFKFPREMQETSSMEKGDSEELEFRPRRNDPNLNKFNAFLIQLWRANMDIAPVISKRALLAYLSKYISKCEVQSKSLQEIFTTVIDMLDGDVGAKKAIHKVFMKSCAERDIGAQEVCHSLLRLNLHSAGGRQFVTVNLSEKKWVQIQENETFENETHGKCTLEKYKDRPNRLENISLWNFAKKYDMSKFQEVKRENIVRVFPKLKLNVQDQIANEDYYKQQVLLHVPWRDESQIKNENETWEEIFQVNELNDTITTLFKMGNKIVVEDEYESSENETSDEEDGDILEELLSSRLGPRSEIPSIDLGNRNVDTGYDWKSSFEKYQQYGSIVDFENYIQKMKKPEPQLEQNVNDFPNVQLSTDQQEIINVVTQEIVRIKTPHPTNNNIESTKRIIVQGKAGTGKSLIIKYLTTLLTKELGTGSFLLAAPTGVSAVLINGKTLHSVFKLPRKTRKFKSLTGEQARDLCNICKEGTGCDEDFGGLIILLLGDIKQLPPVKDYSFYSKTQQSLLGKEGKALINNFQKTYKLTTCHRQAKDQKFLNLLDNISELQVSRSDYDYISSRFIHNVSAQENEAFSNALRLFATKEEVKQYNMEKLAALKDHTTGTSCPVLKIKAKHNCSQASKESTDSAEGLEKTMYLSKGCKIMLRANLWLREKLCNGTVGTVHDIIFAPQSETPSVILCEFPSYNGPSIIPGTKIVPIKPILKSWTNAKGVQCTRYQFPITLCYACSIHKSQGMTLDKAVINIGKQDFSLGLSYVAFSRVRELTDLLIEPFCFKRLQPSPAIIANLEMRGDFLQELTNKL</sequence>
<feature type="compositionally biased region" description="Basic and acidic residues" evidence="7">
    <location>
        <begin position="1"/>
        <end position="10"/>
    </location>
</feature>
<keyword evidence="2 5" id="KW-0863">Zinc-finger</keyword>
<comment type="catalytic activity">
    <reaction evidence="6">
        <text>ATP + H2O = ADP + phosphate + H(+)</text>
        <dbReference type="Rhea" id="RHEA:13065"/>
        <dbReference type="ChEBI" id="CHEBI:15377"/>
        <dbReference type="ChEBI" id="CHEBI:15378"/>
        <dbReference type="ChEBI" id="CHEBI:30616"/>
        <dbReference type="ChEBI" id="CHEBI:43474"/>
        <dbReference type="ChEBI" id="CHEBI:456216"/>
        <dbReference type="EC" id="5.6.2.3"/>
    </reaction>
</comment>
<keyword evidence="6 9" id="KW-0347">Helicase</keyword>
<accession>A0AAE1GW89</accession>
<dbReference type="InterPro" id="IPR051055">
    <property type="entry name" value="PIF1_helicase"/>
</dbReference>
<dbReference type="EMBL" id="JAHWGI010000135">
    <property type="protein sequence ID" value="KAK3909958.1"/>
    <property type="molecule type" value="Genomic_DNA"/>
</dbReference>
<feature type="region of interest" description="Disordered" evidence="7">
    <location>
        <begin position="1"/>
        <end position="20"/>
    </location>
</feature>
<dbReference type="Pfam" id="PF20209">
    <property type="entry name" value="DUF6570"/>
    <property type="match status" value="1"/>
</dbReference>
<keyword evidence="6" id="KW-0547">Nucleotide-binding</keyword>
<keyword evidence="6" id="KW-0227">DNA damage</keyword>
<dbReference type="InterPro" id="IPR010285">
    <property type="entry name" value="DNA_helicase_pif1-like_DEAD"/>
</dbReference>
<dbReference type="SMART" id="SM00980">
    <property type="entry name" value="THAP"/>
    <property type="match status" value="1"/>
</dbReference>
<reference evidence="9" key="1">
    <citation type="submission" date="2021-07" db="EMBL/GenBank/DDBJ databases">
        <authorList>
            <person name="Catto M.A."/>
            <person name="Jacobson A."/>
            <person name="Kennedy G."/>
            <person name="Labadie P."/>
            <person name="Hunt B.G."/>
            <person name="Srinivasan R."/>
        </authorList>
    </citation>
    <scope>NUCLEOTIDE SEQUENCE</scope>
    <source>
        <strain evidence="9">PL_HMW_Pooled</strain>
        <tissue evidence="9">Head</tissue>
    </source>
</reference>
<keyword evidence="1" id="KW-0479">Metal-binding</keyword>
<dbReference type="InterPro" id="IPR046700">
    <property type="entry name" value="DUF6570"/>
</dbReference>
<comment type="cofactor">
    <cofactor evidence="6">
        <name>Mg(2+)</name>
        <dbReference type="ChEBI" id="CHEBI:18420"/>
    </cofactor>
</comment>
<dbReference type="PROSITE" id="PS50950">
    <property type="entry name" value="ZF_THAP"/>
    <property type="match status" value="1"/>
</dbReference>
<dbReference type="Pfam" id="PF05485">
    <property type="entry name" value="THAP"/>
    <property type="match status" value="1"/>
</dbReference>
<reference evidence="9" key="2">
    <citation type="journal article" date="2023" name="BMC Genomics">
        <title>Pest status, molecular evolution, and epigenetic factors derived from the genome assembly of Frankliniella fusca, a thysanopteran phytovirus vector.</title>
        <authorList>
            <person name="Catto M.A."/>
            <person name="Labadie P.E."/>
            <person name="Jacobson A.L."/>
            <person name="Kennedy G.G."/>
            <person name="Srinivasan R."/>
            <person name="Hunt B.G."/>
        </authorList>
    </citation>
    <scope>NUCLEOTIDE SEQUENCE</scope>
    <source>
        <strain evidence="9">PL_HMW_Pooled</strain>
    </source>
</reference>
<dbReference type="InterPro" id="IPR027417">
    <property type="entry name" value="P-loop_NTPase"/>
</dbReference>
<dbReference type="GO" id="GO:0006310">
    <property type="term" value="P:DNA recombination"/>
    <property type="evidence" value="ECO:0007669"/>
    <property type="project" value="UniProtKB-KW"/>
</dbReference>
<dbReference type="GO" id="GO:0008270">
    <property type="term" value="F:zinc ion binding"/>
    <property type="evidence" value="ECO:0007669"/>
    <property type="project" value="UniProtKB-KW"/>
</dbReference>
<evidence type="ECO:0000256" key="5">
    <source>
        <dbReference type="PROSITE-ProRule" id="PRU00309"/>
    </source>
</evidence>
<gene>
    <name evidence="9" type="ORF">KUF71_019967</name>
</gene>
<comment type="caution">
    <text evidence="9">The sequence shown here is derived from an EMBL/GenBank/DDBJ whole genome shotgun (WGS) entry which is preliminary data.</text>
</comment>
<keyword evidence="3" id="KW-0862">Zinc</keyword>
<dbReference type="PANTHER" id="PTHR47642">
    <property type="entry name" value="ATP-DEPENDENT DNA HELICASE"/>
    <property type="match status" value="1"/>
</dbReference>
<feature type="region of interest" description="Disordered" evidence="7">
    <location>
        <begin position="39"/>
        <end position="59"/>
    </location>
</feature>
<organism evidence="9 10">
    <name type="scientific">Frankliniella fusca</name>
    <dbReference type="NCBI Taxonomy" id="407009"/>
    <lineage>
        <taxon>Eukaryota</taxon>
        <taxon>Metazoa</taxon>
        <taxon>Ecdysozoa</taxon>
        <taxon>Arthropoda</taxon>
        <taxon>Hexapoda</taxon>
        <taxon>Insecta</taxon>
        <taxon>Pterygota</taxon>
        <taxon>Neoptera</taxon>
        <taxon>Paraneoptera</taxon>
        <taxon>Thysanoptera</taxon>
        <taxon>Terebrantia</taxon>
        <taxon>Thripoidea</taxon>
        <taxon>Thripidae</taxon>
        <taxon>Frankliniella</taxon>
    </lineage>
</organism>
<evidence type="ECO:0000313" key="9">
    <source>
        <dbReference type="EMBL" id="KAK3909958.1"/>
    </source>
</evidence>
<dbReference type="GO" id="GO:0000723">
    <property type="term" value="P:telomere maintenance"/>
    <property type="evidence" value="ECO:0007669"/>
    <property type="project" value="InterPro"/>
</dbReference>
<evidence type="ECO:0000256" key="7">
    <source>
        <dbReference type="SAM" id="MobiDB-lite"/>
    </source>
</evidence>